<dbReference type="GO" id="GO:0051400">
    <property type="term" value="F:BH domain binding"/>
    <property type="evidence" value="ECO:0007669"/>
    <property type="project" value="TreeGrafter"/>
</dbReference>
<reference evidence="4 5" key="2">
    <citation type="submission" date="2019-01" db="EMBL/GenBank/DDBJ databases">
        <title>A chromosome length genome reference of the Java medaka (oryzias javanicus).</title>
        <authorList>
            <person name="Herpin A."/>
            <person name="Takehana Y."/>
            <person name="Naruse K."/>
            <person name="Ansai S."/>
            <person name="Kawaguchi M."/>
        </authorList>
    </citation>
    <scope>NUCLEOTIDE SEQUENCE [LARGE SCALE GENOMIC DNA]</scope>
    <source>
        <strain evidence="4">RS831</strain>
        <tissue evidence="4">Whole body</tissue>
    </source>
</reference>
<dbReference type="PANTHER" id="PTHR11256:SF61">
    <property type="entry name" value="BCL2-LIKE 10"/>
    <property type="match status" value="1"/>
</dbReference>
<dbReference type="InterPro" id="IPR046371">
    <property type="entry name" value="Bcl-2_BH1-3"/>
</dbReference>
<dbReference type="Gene3D" id="1.10.437.10">
    <property type="entry name" value="Blc2-like"/>
    <property type="match status" value="1"/>
</dbReference>
<evidence type="ECO:0000313" key="4">
    <source>
        <dbReference type="EMBL" id="RVE74744.1"/>
    </source>
</evidence>
<dbReference type="OrthoDB" id="8856583at2759"/>
<dbReference type="GO" id="GO:0005741">
    <property type="term" value="C:mitochondrial outer membrane"/>
    <property type="evidence" value="ECO:0007669"/>
    <property type="project" value="TreeGrafter"/>
</dbReference>
<dbReference type="PROSITE" id="PS50062">
    <property type="entry name" value="BCL2_FAMILY"/>
    <property type="match status" value="1"/>
</dbReference>
<dbReference type="InterPro" id="IPR026298">
    <property type="entry name" value="Bcl-2_fam"/>
</dbReference>
<proteinExistence type="inferred from homology"/>
<feature type="domain" description="Bcl-2 Bcl-2 homology region 1-3" evidence="3">
    <location>
        <begin position="55"/>
        <end position="169"/>
    </location>
</feature>
<gene>
    <name evidence="4" type="ORF">OJAV_G00025130</name>
</gene>
<accession>A0A3S2MUJ0</accession>
<keyword evidence="5" id="KW-1185">Reference proteome</keyword>
<comment type="similarity">
    <text evidence="1">Belongs to the Bcl-2 family.</text>
</comment>
<protein>
    <recommendedName>
        <fullName evidence="3">Bcl-2 Bcl-2 homology region 1-3 domain-containing protein</fullName>
    </recommendedName>
</protein>
<dbReference type="GO" id="GO:0042981">
    <property type="term" value="P:regulation of apoptotic process"/>
    <property type="evidence" value="ECO:0007669"/>
    <property type="project" value="InterPro"/>
</dbReference>
<reference evidence="4 5" key="1">
    <citation type="submission" date="2018-11" db="EMBL/GenBank/DDBJ databases">
        <authorList>
            <person name="Lopez-Roques C."/>
            <person name="Donnadieu C."/>
            <person name="Bouchez O."/>
            <person name="Klopp C."/>
            <person name="Cabau C."/>
            <person name="Zahm M."/>
        </authorList>
    </citation>
    <scope>NUCLEOTIDE SEQUENCE [LARGE SCALE GENOMIC DNA]</scope>
    <source>
        <strain evidence="4">RS831</strain>
        <tissue evidence="4">Whole body</tissue>
    </source>
</reference>
<keyword evidence="2" id="KW-0053">Apoptosis</keyword>
<dbReference type="SMART" id="SM00337">
    <property type="entry name" value="BCL"/>
    <property type="match status" value="1"/>
</dbReference>
<evidence type="ECO:0000256" key="2">
    <source>
        <dbReference type="ARBA" id="ARBA00022703"/>
    </source>
</evidence>
<evidence type="ECO:0000313" key="5">
    <source>
        <dbReference type="Proteomes" id="UP000283210"/>
    </source>
</evidence>
<dbReference type="AlphaFoldDB" id="A0A3S2MUJ0"/>
<evidence type="ECO:0000259" key="3">
    <source>
        <dbReference type="SMART" id="SM00337"/>
    </source>
</evidence>
<dbReference type="FunFam" id="1.10.437.10:FF:000020">
    <property type="entry name" value="BCL2 like 10"/>
    <property type="match status" value="1"/>
</dbReference>
<dbReference type="Proteomes" id="UP000283210">
    <property type="component" value="Chromosome 3"/>
</dbReference>
<evidence type="ECO:0000256" key="1">
    <source>
        <dbReference type="ARBA" id="ARBA00009458"/>
    </source>
</evidence>
<dbReference type="SUPFAM" id="SSF56854">
    <property type="entry name" value="Bcl-2 inhibitors of programmed cell death"/>
    <property type="match status" value="1"/>
</dbReference>
<dbReference type="InterPro" id="IPR036834">
    <property type="entry name" value="Bcl-2-like_sf"/>
</dbReference>
<name>A0A3S2MUJ0_ORYJA</name>
<dbReference type="CDD" id="cd06845">
    <property type="entry name" value="Bcl-2_like"/>
    <property type="match status" value="1"/>
</dbReference>
<dbReference type="GO" id="GO:0001836">
    <property type="term" value="P:release of cytochrome c from mitochondria"/>
    <property type="evidence" value="ECO:0007669"/>
    <property type="project" value="TreeGrafter"/>
</dbReference>
<sequence length="209" mass="22732">MLPTVVAQLLDIAGRKMSCGLRKETLAVALDYLSLSCRSPLLQAPPPPSESASAMRRLAQDMEAQYQPRFSALAQDFRKHSGPDLCSSLRKVMEELVGDEHLNWGRVVSLFAFVGVLARQLRGQTDTNPGLDLGREVAPGPVSCQALAETVADFLGGDKKEWMLENDGWEGFCKFSRTAREVSQDSSMKTALFAAASVGLAGLTFLLVR</sequence>
<dbReference type="EMBL" id="CM012439">
    <property type="protein sequence ID" value="RVE74744.1"/>
    <property type="molecule type" value="Genomic_DNA"/>
</dbReference>
<dbReference type="InterPro" id="IPR002475">
    <property type="entry name" value="Bcl2-like"/>
</dbReference>
<organism evidence="4 5">
    <name type="scientific">Oryzias javanicus</name>
    <name type="common">Javanese ricefish</name>
    <name type="synonym">Aplocheilus javanicus</name>
    <dbReference type="NCBI Taxonomy" id="123683"/>
    <lineage>
        <taxon>Eukaryota</taxon>
        <taxon>Metazoa</taxon>
        <taxon>Chordata</taxon>
        <taxon>Craniata</taxon>
        <taxon>Vertebrata</taxon>
        <taxon>Euteleostomi</taxon>
        <taxon>Actinopterygii</taxon>
        <taxon>Neopterygii</taxon>
        <taxon>Teleostei</taxon>
        <taxon>Neoteleostei</taxon>
        <taxon>Acanthomorphata</taxon>
        <taxon>Ovalentaria</taxon>
        <taxon>Atherinomorphae</taxon>
        <taxon>Beloniformes</taxon>
        <taxon>Adrianichthyidae</taxon>
        <taxon>Oryziinae</taxon>
        <taxon>Oryzias</taxon>
    </lineage>
</organism>
<dbReference type="GO" id="GO:0008630">
    <property type="term" value="P:intrinsic apoptotic signaling pathway in response to DNA damage"/>
    <property type="evidence" value="ECO:0007669"/>
    <property type="project" value="TreeGrafter"/>
</dbReference>
<dbReference type="Pfam" id="PF00452">
    <property type="entry name" value="Bcl-2"/>
    <property type="match status" value="1"/>
</dbReference>
<dbReference type="PANTHER" id="PTHR11256">
    <property type="entry name" value="BCL-2 RELATED"/>
    <property type="match status" value="1"/>
</dbReference>
<dbReference type="GO" id="GO:0097192">
    <property type="term" value="P:extrinsic apoptotic signaling pathway in absence of ligand"/>
    <property type="evidence" value="ECO:0007669"/>
    <property type="project" value="TreeGrafter"/>
</dbReference>